<feature type="region of interest" description="Disordered" evidence="4">
    <location>
        <begin position="87"/>
        <end position="123"/>
    </location>
</feature>
<dbReference type="GO" id="GO:0002020">
    <property type="term" value="F:protease binding"/>
    <property type="evidence" value="ECO:0007669"/>
    <property type="project" value="TreeGrafter"/>
</dbReference>
<dbReference type="Ensembl" id="ENSCSAVT00000016677.1">
    <property type="protein sequence ID" value="ENSCSAVP00000016496.1"/>
    <property type="gene ID" value="ENSCSAVG00000009704.1"/>
</dbReference>
<keyword evidence="3" id="KW-1015">Disulfide bond</keyword>
<feature type="disulfide bond" evidence="3">
    <location>
        <begin position="457"/>
        <end position="475"/>
    </location>
</feature>
<protein>
    <recommendedName>
        <fullName evidence="8">NTR domain-containing protein</fullName>
    </recommendedName>
</protein>
<evidence type="ECO:0000256" key="1">
    <source>
        <dbReference type="ARBA" id="ARBA00004613"/>
    </source>
</evidence>
<dbReference type="GeneTree" id="ENSGT00940000169308"/>
<dbReference type="STRING" id="51511.ENSCSAVP00000016496"/>
<dbReference type="GO" id="GO:0051045">
    <property type="term" value="P:negative regulation of membrane protein ectodomain proteolysis"/>
    <property type="evidence" value="ECO:0007669"/>
    <property type="project" value="TreeGrafter"/>
</dbReference>
<reference evidence="6" key="2">
    <citation type="submission" date="2025-08" db="UniProtKB">
        <authorList>
            <consortium name="Ensembl"/>
        </authorList>
    </citation>
    <scope>IDENTIFICATION</scope>
</reference>
<dbReference type="InterPro" id="IPR001820">
    <property type="entry name" value="TIMP"/>
</dbReference>
<keyword evidence="2" id="KW-0964">Secreted</keyword>
<dbReference type="Gene3D" id="3.90.370.10">
    <property type="entry name" value="Tissue inhibitor of metalloproteinase-1. Chain B, domain 1"/>
    <property type="match status" value="1"/>
</dbReference>
<organism evidence="6 7">
    <name type="scientific">Ciona savignyi</name>
    <name type="common">Pacific transparent sea squirt</name>
    <dbReference type="NCBI Taxonomy" id="51511"/>
    <lineage>
        <taxon>Eukaryota</taxon>
        <taxon>Metazoa</taxon>
        <taxon>Chordata</taxon>
        <taxon>Tunicata</taxon>
        <taxon>Ascidiacea</taxon>
        <taxon>Phlebobranchia</taxon>
        <taxon>Cionidae</taxon>
        <taxon>Ciona</taxon>
    </lineage>
</organism>
<comment type="subcellular location">
    <subcellularLocation>
        <location evidence="1">Secreted</location>
    </subcellularLocation>
</comment>
<dbReference type="Proteomes" id="UP000007875">
    <property type="component" value="Unassembled WGS sequence"/>
</dbReference>
<dbReference type="InParanoid" id="H2ZFY0"/>
<dbReference type="GO" id="GO:0031012">
    <property type="term" value="C:extracellular matrix"/>
    <property type="evidence" value="ECO:0007669"/>
    <property type="project" value="TreeGrafter"/>
</dbReference>
<feature type="disulfide bond" evidence="3">
    <location>
        <begin position="442"/>
        <end position="447"/>
    </location>
</feature>
<dbReference type="AlphaFoldDB" id="H2ZFY0"/>
<evidence type="ECO:0000313" key="7">
    <source>
        <dbReference type="Proteomes" id="UP000007875"/>
    </source>
</evidence>
<dbReference type="SMART" id="SM00206">
    <property type="entry name" value="NTR"/>
    <property type="match status" value="1"/>
</dbReference>
<feature type="compositionally biased region" description="Acidic residues" evidence="4">
    <location>
        <begin position="168"/>
        <end position="178"/>
    </location>
</feature>
<evidence type="ECO:0000256" key="2">
    <source>
        <dbReference type="ARBA" id="ARBA00022525"/>
    </source>
</evidence>
<dbReference type="PANTHER" id="PTHR11844">
    <property type="entry name" value="METALLOPROTEASE INHIBITOR"/>
    <property type="match status" value="1"/>
</dbReference>
<dbReference type="Pfam" id="PF00965">
    <property type="entry name" value="TIMP"/>
    <property type="match status" value="2"/>
</dbReference>
<keyword evidence="7" id="KW-1185">Reference proteome</keyword>
<feature type="signal peptide" evidence="5">
    <location>
        <begin position="1"/>
        <end position="23"/>
    </location>
</feature>
<accession>H2ZFY0</accession>
<feature type="chain" id="PRO_5003578694" description="NTR domain-containing protein" evidence="5">
    <location>
        <begin position="24"/>
        <end position="506"/>
    </location>
</feature>
<dbReference type="GO" id="GO:0005615">
    <property type="term" value="C:extracellular space"/>
    <property type="evidence" value="ECO:0007669"/>
    <property type="project" value="TreeGrafter"/>
</dbReference>
<feature type="region of interest" description="Disordered" evidence="4">
    <location>
        <begin position="160"/>
        <end position="181"/>
    </location>
</feature>
<proteinExistence type="predicted"/>
<name>H2ZFY0_CIOSA</name>
<dbReference type="InterPro" id="IPR008993">
    <property type="entry name" value="TIMP-like_OB-fold"/>
</dbReference>
<keyword evidence="5" id="KW-0732">Signal</keyword>
<dbReference type="PANTHER" id="PTHR11844:SF25">
    <property type="entry name" value="NTR DOMAIN-CONTAINING PROTEIN"/>
    <property type="match status" value="1"/>
</dbReference>
<evidence type="ECO:0000256" key="4">
    <source>
        <dbReference type="SAM" id="MobiDB-lite"/>
    </source>
</evidence>
<evidence type="ECO:0008006" key="8">
    <source>
        <dbReference type="Google" id="ProtNLM"/>
    </source>
</evidence>
<dbReference type="InterPro" id="IPR027465">
    <property type="entry name" value="TIMP_C"/>
</dbReference>
<dbReference type="OMA" id="ACNDCHI"/>
<dbReference type="SUPFAM" id="SSF50242">
    <property type="entry name" value="TIMP-like"/>
    <property type="match status" value="2"/>
</dbReference>
<sequence length="506" mass="55333">MKLAVVFTCLLAAVVLNQHATDACSCAPEHPQPMYCRSDYVVKVFVASKKDVVIEEDGSITELEDEDEENELPDGVVTILPERDVGEEDAEEASLPAPVHGEQPDADVEETGTDAASEETGAAEVEVNGADVEGGEAGADAEEAINGEVVEEAGADVEEGVDVASEQPTEEAEASEAPEDGREIKWPHITTSSKQRVPVIESAVSDPSGSSEESAVIVPELVDVENATVVDSEVVNDVTTDDVSANEATADVAVERVPRNTYMYLGPNGVMPGDKARFAGIRGKPLGLTSRDAAPGVASQNELFTDENRFKRNAPPGAFPPALIVPDNRRPHRRFPSRHFNGLVNVHTQYKVNVLKVFKGEMMTNETTYIYTPPSSSLCRMSLHTRAPYVLMGRIRDGRMHVTYCDFKLDVSELTNSELRHLTSTFKHRFNKACNDCHIHVCSFNGCPEKSKNSNQCNWRNMYTLQHKKANEFACVHKKSGECDWYNALHPDMTPADLDDDDVDSP</sequence>
<evidence type="ECO:0000313" key="6">
    <source>
        <dbReference type="Ensembl" id="ENSCSAVP00000016496.1"/>
    </source>
</evidence>
<reference evidence="7" key="1">
    <citation type="submission" date="2003-08" db="EMBL/GenBank/DDBJ databases">
        <authorList>
            <person name="Birren B."/>
            <person name="Nusbaum C."/>
            <person name="Abebe A."/>
            <person name="Abouelleil A."/>
            <person name="Adekoya E."/>
            <person name="Ait-zahra M."/>
            <person name="Allen N."/>
            <person name="Allen T."/>
            <person name="An P."/>
            <person name="Anderson M."/>
            <person name="Anderson S."/>
            <person name="Arachchi H."/>
            <person name="Armbruster J."/>
            <person name="Bachantsang P."/>
            <person name="Baldwin J."/>
            <person name="Barry A."/>
            <person name="Bayul T."/>
            <person name="Blitshsteyn B."/>
            <person name="Bloom T."/>
            <person name="Blye J."/>
            <person name="Boguslavskiy L."/>
            <person name="Borowsky M."/>
            <person name="Boukhgalter B."/>
            <person name="Brunache A."/>
            <person name="Butler J."/>
            <person name="Calixte N."/>
            <person name="Calvo S."/>
            <person name="Camarata J."/>
            <person name="Campo K."/>
            <person name="Chang J."/>
            <person name="Cheshatsang Y."/>
            <person name="Citroen M."/>
            <person name="Collymore A."/>
            <person name="Considine T."/>
            <person name="Cook A."/>
            <person name="Cooke P."/>
            <person name="Corum B."/>
            <person name="Cuomo C."/>
            <person name="David R."/>
            <person name="Dawoe T."/>
            <person name="Degray S."/>
            <person name="Dodge S."/>
            <person name="Dooley K."/>
            <person name="Dorje P."/>
            <person name="Dorjee K."/>
            <person name="Dorris L."/>
            <person name="Duffey N."/>
            <person name="Dupes A."/>
            <person name="Elkins T."/>
            <person name="Engels R."/>
            <person name="Erickson J."/>
            <person name="Farina A."/>
            <person name="Faro S."/>
            <person name="Ferreira P."/>
            <person name="Fischer H."/>
            <person name="Fitzgerald M."/>
            <person name="Foley K."/>
            <person name="Gage D."/>
            <person name="Galagan J."/>
            <person name="Gearin G."/>
            <person name="Gnerre S."/>
            <person name="Gnirke A."/>
            <person name="Goyette A."/>
            <person name="Graham J."/>
            <person name="Grandbois E."/>
            <person name="Gyaltsen K."/>
            <person name="Hafez N."/>
            <person name="Hagopian D."/>
            <person name="Hagos B."/>
            <person name="Hall J."/>
            <person name="Hatcher B."/>
            <person name="Heller A."/>
            <person name="Higgins H."/>
            <person name="Honan T."/>
            <person name="Horn A."/>
            <person name="Houde N."/>
            <person name="Hughes L."/>
            <person name="Hulme W."/>
            <person name="Husby E."/>
            <person name="Iliev I."/>
            <person name="Jaffe D."/>
            <person name="Jones C."/>
            <person name="Kamal M."/>
            <person name="Kamat A."/>
            <person name="Kamvysselis M."/>
            <person name="Karlsson E."/>
            <person name="Kells C."/>
            <person name="Kieu A."/>
            <person name="Kisner P."/>
            <person name="Kodira C."/>
            <person name="Kulbokas E."/>
            <person name="Labutti K."/>
            <person name="Lama D."/>
            <person name="Landers T."/>
            <person name="Leger J."/>
            <person name="Levine S."/>
            <person name="Lewis D."/>
            <person name="Lewis T."/>
            <person name="Lindblad-toh K."/>
            <person name="Liu X."/>
            <person name="Lokyitsang T."/>
            <person name="Lokyitsang Y."/>
            <person name="Lucien O."/>
            <person name="Lui A."/>
            <person name="Ma L.J."/>
            <person name="Mabbitt R."/>
            <person name="Macdonald J."/>
            <person name="Maclean C."/>
            <person name="Major J."/>
            <person name="Manning J."/>
            <person name="Marabella R."/>
            <person name="Maru K."/>
            <person name="Matthews C."/>
            <person name="Mauceli E."/>
            <person name="Mccarthy M."/>
            <person name="Mcdonough S."/>
            <person name="Mcghee T."/>
            <person name="Meldrim J."/>
            <person name="Meneus L."/>
            <person name="Mesirov J."/>
            <person name="Mihalev A."/>
            <person name="Mihova T."/>
            <person name="Mikkelsen T."/>
            <person name="Mlenga V."/>
            <person name="Moru K."/>
            <person name="Mozes J."/>
            <person name="Mulrain L."/>
            <person name="Munson G."/>
            <person name="Naylor J."/>
            <person name="Newes C."/>
            <person name="Nguyen C."/>
            <person name="Nguyen N."/>
            <person name="Nguyen T."/>
            <person name="Nicol R."/>
            <person name="Nielsen C."/>
            <person name="Nizzari M."/>
            <person name="Norbu C."/>
            <person name="Norbu N."/>
            <person name="O'donnell P."/>
            <person name="Okoawo O."/>
            <person name="O'leary S."/>
            <person name="Omotosho B."/>
            <person name="O'neill K."/>
            <person name="Osman S."/>
            <person name="Parker S."/>
            <person name="Perrin D."/>
            <person name="Phunkhang P."/>
            <person name="Piqani B."/>
            <person name="Purcell S."/>
            <person name="Rachupka T."/>
            <person name="Ramasamy U."/>
            <person name="Rameau R."/>
            <person name="Ray V."/>
            <person name="Raymond C."/>
            <person name="Retta R."/>
            <person name="Richardson S."/>
            <person name="Rise C."/>
            <person name="Rodriguez J."/>
            <person name="Rogers J."/>
            <person name="Rogov P."/>
            <person name="Rutman M."/>
            <person name="Schupbach R."/>
            <person name="Seaman C."/>
            <person name="Settipalli S."/>
            <person name="Sharpe T."/>
            <person name="Sheridan J."/>
            <person name="Sherpa N."/>
            <person name="Shi J."/>
            <person name="Smirnov S."/>
            <person name="Smith C."/>
            <person name="Sougnez C."/>
            <person name="Spencer B."/>
            <person name="Stalker J."/>
            <person name="Stange-thomann N."/>
            <person name="Stavropoulos S."/>
            <person name="Stetson K."/>
            <person name="Stone C."/>
            <person name="Stone S."/>
            <person name="Stubbs M."/>
            <person name="Talamas J."/>
            <person name="Tchuinga P."/>
            <person name="Tenzing P."/>
            <person name="Tesfaye S."/>
            <person name="Theodore J."/>
            <person name="Thoulutsang Y."/>
            <person name="Topham K."/>
            <person name="Towey S."/>
            <person name="Tsamla T."/>
            <person name="Tsomo N."/>
            <person name="Vallee D."/>
            <person name="Vassiliev H."/>
            <person name="Venkataraman V."/>
            <person name="Vinson J."/>
            <person name="Vo A."/>
            <person name="Wade C."/>
            <person name="Wang S."/>
            <person name="Wangchuk T."/>
            <person name="Wangdi T."/>
            <person name="Whittaker C."/>
            <person name="Wilkinson J."/>
            <person name="Wu Y."/>
            <person name="Wyman D."/>
            <person name="Yadav S."/>
            <person name="Yang S."/>
            <person name="Yang X."/>
            <person name="Yeager S."/>
            <person name="Yee E."/>
            <person name="Young G."/>
            <person name="Zainoun J."/>
            <person name="Zembeck L."/>
            <person name="Zimmer A."/>
            <person name="Zody M."/>
            <person name="Lander E."/>
        </authorList>
    </citation>
    <scope>NUCLEOTIDE SEQUENCE [LARGE SCALE GENOMIC DNA]</scope>
</reference>
<dbReference type="eggNOG" id="KOG4745">
    <property type="taxonomic scope" value="Eukaryota"/>
</dbReference>
<feature type="disulfide bond" evidence="3">
    <location>
        <begin position="437"/>
        <end position="483"/>
    </location>
</feature>
<dbReference type="Gene3D" id="2.40.50.120">
    <property type="match status" value="2"/>
</dbReference>
<dbReference type="GO" id="GO:0008191">
    <property type="term" value="F:metalloendopeptidase inhibitor activity"/>
    <property type="evidence" value="ECO:0007669"/>
    <property type="project" value="InterPro"/>
</dbReference>
<reference evidence="6" key="3">
    <citation type="submission" date="2025-09" db="UniProtKB">
        <authorList>
            <consortium name="Ensembl"/>
        </authorList>
    </citation>
    <scope>IDENTIFICATION</scope>
</reference>
<evidence type="ECO:0000256" key="5">
    <source>
        <dbReference type="SAM" id="SignalP"/>
    </source>
</evidence>
<evidence type="ECO:0000256" key="3">
    <source>
        <dbReference type="PIRSR" id="PIRSR601820-3"/>
    </source>
</evidence>
<dbReference type="HOGENOM" id="CLU_538549_0_0_1"/>